<dbReference type="CDD" id="cd00121">
    <property type="entry name" value="MATH"/>
    <property type="match status" value="1"/>
</dbReference>
<dbReference type="Pfam" id="PF00651">
    <property type="entry name" value="BTB"/>
    <property type="match status" value="1"/>
</dbReference>
<dbReference type="Proteomes" id="UP000494206">
    <property type="component" value="Unassembled WGS sequence"/>
</dbReference>
<accession>A0A8S1ENC9</accession>
<evidence type="ECO:0000313" key="5">
    <source>
        <dbReference type="EMBL" id="CAB3403667.1"/>
    </source>
</evidence>
<evidence type="ECO:0000256" key="1">
    <source>
        <dbReference type="ARBA" id="ARBA00005910"/>
    </source>
</evidence>
<dbReference type="GO" id="GO:0060378">
    <property type="term" value="P:regulation of brood size"/>
    <property type="evidence" value="ECO:0007669"/>
    <property type="project" value="TreeGrafter"/>
</dbReference>
<comment type="caution">
    <text evidence="5">The sequence shown here is derived from an EMBL/GenBank/DDBJ whole genome shotgun (WGS) entry which is preliminary data.</text>
</comment>
<dbReference type="Gene3D" id="2.60.210.10">
    <property type="entry name" value="Apoptosis, Tumor Necrosis Factor Receptor Associated Protein 2, Chain A"/>
    <property type="match status" value="1"/>
</dbReference>
<dbReference type="PANTHER" id="PTHR11200">
    <property type="entry name" value="INOSITOL 5-PHOSPHATASE"/>
    <property type="match status" value="1"/>
</dbReference>
<dbReference type="SUPFAM" id="SSF54695">
    <property type="entry name" value="POZ domain"/>
    <property type="match status" value="1"/>
</dbReference>
<evidence type="ECO:0000259" key="4">
    <source>
        <dbReference type="PROSITE" id="PS50144"/>
    </source>
</evidence>
<dbReference type="SMART" id="SM00225">
    <property type="entry name" value="BTB"/>
    <property type="match status" value="1"/>
</dbReference>
<name>A0A8S1ENC9_9PELO</name>
<dbReference type="PROSITE" id="PS50097">
    <property type="entry name" value="BTB"/>
    <property type="match status" value="1"/>
</dbReference>
<dbReference type="Pfam" id="PF22486">
    <property type="entry name" value="MATH_2"/>
    <property type="match status" value="1"/>
</dbReference>
<dbReference type="SMART" id="SM00061">
    <property type="entry name" value="MATH"/>
    <property type="match status" value="1"/>
</dbReference>
<feature type="region of interest" description="Disordered" evidence="2">
    <location>
        <begin position="1"/>
        <end position="41"/>
    </location>
</feature>
<dbReference type="InterPro" id="IPR046985">
    <property type="entry name" value="IP5"/>
</dbReference>
<dbReference type="GO" id="GO:0046856">
    <property type="term" value="P:phosphatidylinositol dephosphorylation"/>
    <property type="evidence" value="ECO:0007669"/>
    <property type="project" value="InterPro"/>
</dbReference>
<dbReference type="AlphaFoldDB" id="A0A8S1ENC9"/>
<dbReference type="InterPro" id="IPR002083">
    <property type="entry name" value="MATH/TRAF_dom"/>
</dbReference>
<sequence>MSQPVPMRAAGSGASGSGNQARPVSLRSDDSNSPQPRKLEVVSKQATKVTALSTKLEWKIEQFEKLMKLVKNGCNLISRQFSVPQAPTVCWELHVYPNGKREEDMNNVSFFLRQVGLQRGEEPIMTEFQIYTLDANSQRISVCRDTKDFTNQQGRGKFQVSRDKMMGALKADGSLFLICEVEYFPPGSKISVEPVDDDSFIEDIDEKTELSIRDSNRDMWENELFTDCVIKVGNKQIKAHRCILGQHSPVFRSMFSSETMIEAQKGVIDILDAKYESVKAMVEFMYTGNTDALDSHSIDEILAIADKYEVLPLKEQCERLIALTINHKNLTNIAVFSDTYTANILKQAVIRYLTLNHKNVIKTSEWKMMKKERHELANELLEAVLTAGMDMLEDDGASSSSMDWKVTILTYNVAMKQCDESAVDNFLHNCGVSSTSIVTIGLQEVAHAETIGGALVTWAKEITAWMNEKMKLVLLAKNYQATNQILIFGKKSIIPFIKRIDFRFARNTMGGLTGHKGSIGVRIQLRSPYSIVFVDSHFVHDAAAYQKRIAQYHTNRVCSFPDDSSVRATFWFGDLNFRLEEETSTVIRKIKAKSYLDLLDSREQLKRAIIEEEAFSGYSEQSISFPPTYRMFMGTTEHDPKRTPSWCDRVLFKGSSVSPEEYCSIEDALASDHLPVRAKFSIHHLPTWYSSIPLVGRFQVNHEFYQANGSYRDWVGVFPISIDDCTQSKHWIYFATCFEQTIEGQKYYTCEFADVPPGSYRLGYYSTYLNCLVGLSKSFQVIEQP</sequence>
<dbReference type="Gene3D" id="3.30.710.10">
    <property type="entry name" value="Potassium Channel Kv1.1, Chain A"/>
    <property type="match status" value="1"/>
</dbReference>
<evidence type="ECO:0000313" key="6">
    <source>
        <dbReference type="Proteomes" id="UP000494206"/>
    </source>
</evidence>
<feature type="domain" description="BTB" evidence="3">
    <location>
        <begin position="226"/>
        <end position="294"/>
    </location>
</feature>
<dbReference type="SUPFAM" id="SSF56219">
    <property type="entry name" value="DNase I-like"/>
    <property type="match status" value="1"/>
</dbReference>
<dbReference type="InterPro" id="IPR008974">
    <property type="entry name" value="TRAF-like"/>
</dbReference>
<reference evidence="5 6" key="1">
    <citation type="submission" date="2020-04" db="EMBL/GenBank/DDBJ databases">
        <authorList>
            <person name="Laetsch R D."/>
            <person name="Stevens L."/>
            <person name="Kumar S."/>
            <person name="Blaxter L. M."/>
        </authorList>
    </citation>
    <scope>NUCLEOTIDE SEQUENCE [LARGE SCALE GENOMIC DNA]</scope>
</reference>
<dbReference type="OrthoDB" id="6777468at2759"/>
<dbReference type="EMBL" id="CADEPM010000003">
    <property type="protein sequence ID" value="CAB3403667.1"/>
    <property type="molecule type" value="Genomic_DNA"/>
</dbReference>
<dbReference type="Gene3D" id="3.60.10.10">
    <property type="entry name" value="Endonuclease/exonuclease/phosphatase"/>
    <property type="match status" value="1"/>
</dbReference>
<organism evidence="5 6">
    <name type="scientific">Caenorhabditis bovis</name>
    <dbReference type="NCBI Taxonomy" id="2654633"/>
    <lineage>
        <taxon>Eukaryota</taxon>
        <taxon>Metazoa</taxon>
        <taxon>Ecdysozoa</taxon>
        <taxon>Nematoda</taxon>
        <taxon>Chromadorea</taxon>
        <taxon>Rhabditida</taxon>
        <taxon>Rhabditina</taxon>
        <taxon>Rhabditomorpha</taxon>
        <taxon>Rhabditoidea</taxon>
        <taxon>Rhabditidae</taxon>
        <taxon>Peloderinae</taxon>
        <taxon>Caenorhabditis</taxon>
    </lineage>
</organism>
<protein>
    <recommendedName>
        <fullName evidence="7">Phosphoinositide 5-phosphatase</fullName>
    </recommendedName>
</protein>
<dbReference type="Gene3D" id="1.25.40.420">
    <property type="match status" value="1"/>
</dbReference>
<comment type="similarity">
    <text evidence="1">Belongs to the inositol 1,4,5-trisphosphate 5-phosphatase type II family.</text>
</comment>
<dbReference type="GO" id="GO:0048488">
    <property type="term" value="P:synaptic vesicle endocytosis"/>
    <property type="evidence" value="ECO:0007669"/>
    <property type="project" value="TreeGrafter"/>
</dbReference>
<keyword evidence="6" id="KW-1185">Reference proteome</keyword>
<evidence type="ECO:0000259" key="3">
    <source>
        <dbReference type="PROSITE" id="PS50097"/>
    </source>
</evidence>
<dbReference type="GO" id="GO:0004439">
    <property type="term" value="F:phosphatidylinositol-4,5-bisphosphate 5-phosphatase activity"/>
    <property type="evidence" value="ECO:0007669"/>
    <property type="project" value="TreeGrafter"/>
</dbReference>
<evidence type="ECO:0000256" key="2">
    <source>
        <dbReference type="SAM" id="MobiDB-lite"/>
    </source>
</evidence>
<dbReference type="InterPro" id="IPR011333">
    <property type="entry name" value="SKP1/BTB/POZ_sf"/>
</dbReference>
<dbReference type="GO" id="GO:0098793">
    <property type="term" value="C:presynapse"/>
    <property type="evidence" value="ECO:0007669"/>
    <property type="project" value="GOC"/>
</dbReference>
<dbReference type="InterPro" id="IPR036691">
    <property type="entry name" value="Endo/exonu/phosph_ase_sf"/>
</dbReference>
<dbReference type="SUPFAM" id="SSF49599">
    <property type="entry name" value="TRAF domain-like"/>
    <property type="match status" value="1"/>
</dbReference>
<proteinExistence type="inferred from homology"/>
<dbReference type="PROSITE" id="PS50144">
    <property type="entry name" value="MATH"/>
    <property type="match status" value="1"/>
</dbReference>
<dbReference type="InterPro" id="IPR000300">
    <property type="entry name" value="IPPc"/>
</dbReference>
<dbReference type="CDD" id="cd18186">
    <property type="entry name" value="BTB_POZ_ZBTB_KLHL-like"/>
    <property type="match status" value="1"/>
</dbReference>
<dbReference type="PANTHER" id="PTHR11200:SF295">
    <property type="entry name" value="INOSITOL POLYPHOSPHATE 5-PHOSPHATASE"/>
    <property type="match status" value="1"/>
</dbReference>
<dbReference type="Pfam" id="PF22669">
    <property type="entry name" value="Exo_endo_phos2"/>
    <property type="match status" value="1"/>
</dbReference>
<dbReference type="InterPro" id="IPR000210">
    <property type="entry name" value="BTB/POZ_dom"/>
</dbReference>
<dbReference type="InterPro" id="IPR041611">
    <property type="entry name" value="SKICH"/>
</dbReference>
<evidence type="ECO:0008006" key="7">
    <source>
        <dbReference type="Google" id="ProtNLM"/>
    </source>
</evidence>
<dbReference type="SMART" id="SM00128">
    <property type="entry name" value="IPPc"/>
    <property type="match status" value="1"/>
</dbReference>
<gene>
    <name evidence="5" type="ORF">CBOVIS_LOCUS6103</name>
</gene>
<feature type="domain" description="MATH" evidence="4">
    <location>
        <begin position="53"/>
        <end position="181"/>
    </location>
</feature>
<dbReference type="Pfam" id="PF17751">
    <property type="entry name" value="SKICH"/>
    <property type="match status" value="1"/>
</dbReference>